<gene>
    <name evidence="4" type="ORF">NBR_LOCUS14573</name>
</gene>
<dbReference type="InterPro" id="IPR036085">
    <property type="entry name" value="PAZ_dom_sf"/>
</dbReference>
<evidence type="ECO:0000313" key="4">
    <source>
        <dbReference type="EMBL" id="VDL78162.1"/>
    </source>
</evidence>
<dbReference type="Pfam" id="PF23278">
    <property type="entry name" value="Piwi_N"/>
    <property type="match status" value="1"/>
</dbReference>
<dbReference type="Proteomes" id="UP000271162">
    <property type="component" value="Unassembled WGS sequence"/>
</dbReference>
<dbReference type="WBParaSite" id="NBR_0001457201-mRNA-1">
    <property type="protein sequence ID" value="NBR_0001457201-mRNA-1"/>
    <property type="gene ID" value="NBR_0001457201"/>
</dbReference>
<accession>A0A0N4YD92</accession>
<dbReference type="PROSITE" id="PS50822">
    <property type="entry name" value="PIWI"/>
    <property type="match status" value="1"/>
</dbReference>
<keyword evidence="5" id="KW-1185">Reference proteome</keyword>
<feature type="domain" description="PAZ" evidence="2">
    <location>
        <begin position="186"/>
        <end position="282"/>
    </location>
</feature>
<dbReference type="SUPFAM" id="SSF101690">
    <property type="entry name" value="PAZ domain"/>
    <property type="match status" value="1"/>
</dbReference>
<dbReference type="InterPro" id="IPR012337">
    <property type="entry name" value="RNaseH-like_sf"/>
</dbReference>
<comment type="similarity">
    <text evidence="1">Belongs to the argonaute family.</text>
</comment>
<dbReference type="PANTHER" id="PTHR22891">
    <property type="entry name" value="EUKARYOTIC TRANSLATION INITIATION FACTOR 2C"/>
    <property type="match status" value="1"/>
</dbReference>
<feature type="domain" description="Piwi" evidence="3">
    <location>
        <begin position="440"/>
        <end position="714"/>
    </location>
</feature>
<dbReference type="SUPFAM" id="SSF53098">
    <property type="entry name" value="Ribonuclease H-like"/>
    <property type="match status" value="1"/>
</dbReference>
<dbReference type="Pfam" id="PF02171">
    <property type="entry name" value="Piwi"/>
    <property type="match status" value="1"/>
</dbReference>
<evidence type="ECO:0000259" key="2">
    <source>
        <dbReference type="PROSITE" id="PS50821"/>
    </source>
</evidence>
<reference evidence="4 5" key="2">
    <citation type="submission" date="2018-11" db="EMBL/GenBank/DDBJ databases">
        <authorList>
            <consortium name="Pathogen Informatics"/>
        </authorList>
    </citation>
    <scope>NUCLEOTIDE SEQUENCE [LARGE SCALE GENOMIC DNA]</scope>
</reference>
<evidence type="ECO:0000313" key="6">
    <source>
        <dbReference type="WBParaSite" id="NBR_0001457201-mRNA-1"/>
    </source>
</evidence>
<dbReference type="AlphaFoldDB" id="A0A0N4YD92"/>
<proteinExistence type="inferred from homology"/>
<evidence type="ECO:0000313" key="5">
    <source>
        <dbReference type="Proteomes" id="UP000271162"/>
    </source>
</evidence>
<dbReference type="STRING" id="27835.A0A0N4YD92"/>
<dbReference type="Gene3D" id="2.170.260.10">
    <property type="entry name" value="paz domain"/>
    <property type="match status" value="1"/>
</dbReference>
<dbReference type="SMART" id="SM00949">
    <property type="entry name" value="PAZ"/>
    <property type="match status" value="1"/>
</dbReference>
<evidence type="ECO:0000256" key="1">
    <source>
        <dbReference type="RuleBase" id="RU361178"/>
    </source>
</evidence>
<reference evidence="6" key="1">
    <citation type="submission" date="2017-02" db="UniProtKB">
        <authorList>
            <consortium name="WormBaseParasite"/>
        </authorList>
    </citation>
    <scope>IDENTIFICATION</scope>
</reference>
<name>A0A0N4YD92_NIPBR</name>
<dbReference type="Gene3D" id="3.30.420.10">
    <property type="entry name" value="Ribonuclease H-like superfamily/Ribonuclease H"/>
    <property type="match status" value="1"/>
</dbReference>
<dbReference type="SMART" id="SM00950">
    <property type="entry name" value="Piwi"/>
    <property type="match status" value="1"/>
</dbReference>
<dbReference type="PROSITE" id="PS50821">
    <property type="entry name" value="PAZ"/>
    <property type="match status" value="1"/>
</dbReference>
<dbReference type="OMA" id="ECIYQPS"/>
<sequence length="714" mass="82618">MMWAYSVLEIAGSSGRYTQLMANFVPVEQRPELIVYQYHVEFEPIIESKHFRHSVLKQKSIVDIIGPYFIFDGMILYIADHKDFSGTYDGHHPVTEAPVVVTLKTSVRFTHNDAQTISCFNIIVRSCLDSIGLRRFGRHHYDEKQRVKLRDYHMEVWPGFETAIRQYEDQLMLCTENRFKLIRTDSVWEVMRYEMNRVRGDMNKYNNKMYRILEIKYDMSPESRFTLANGNDTSLRDYFEAQYNLTIRASDQPVLVSEGRVRQPGDSPQRIYLLPELCFPTGLTDTMRKDFRHMKELSQHTRLDPERRRRSTEALLIKVHNSDKCCALLEKWGICLDRRLLYGTSPNPYVGIRAEWAKANKTFGNYRHRNLTNWVVIVPDFQDGERLSRFFIEEVTMIGAVMSMNVGIPILQTTRDITPKAYKEAITTAISRAGRQPIHMLVLILADDSKTRYDHLKSWMCTETNIPSQCVKLSTLRGRPQDGGRSRNFGSIVLKILLQMNCKMGGALWKVQIPLKKTMIVGYDLYHDSTLRGKTIGACVSTTDSEFTEFFSQTRPHENPTELGNNLEFFIRRALKKYYDKNGNQLPERIFLYRDGVGDGQIPQVKDQEVTLVQQACREVCKAARAPHQILLAFIIVTKKVNMRIFKGTPESVLTNPSPGTVVDTVVTRPERYDFYLVPQYVSQGTVTPVCYNVIFDNTNLSPDQHQKVSYTIF</sequence>
<dbReference type="GO" id="GO:0003723">
    <property type="term" value="F:RNA binding"/>
    <property type="evidence" value="ECO:0007669"/>
    <property type="project" value="InterPro"/>
</dbReference>
<protein>
    <submittedName>
        <fullName evidence="6">Piwi-like protein 1 (inferred by orthology to a zebrafish protein)</fullName>
    </submittedName>
</protein>
<dbReference type="Pfam" id="PF02170">
    <property type="entry name" value="PAZ"/>
    <property type="match status" value="1"/>
</dbReference>
<dbReference type="InterPro" id="IPR003100">
    <property type="entry name" value="PAZ_dom"/>
</dbReference>
<dbReference type="Gene3D" id="3.40.50.2300">
    <property type="match status" value="1"/>
</dbReference>
<evidence type="ECO:0000259" key="3">
    <source>
        <dbReference type="PROSITE" id="PS50822"/>
    </source>
</evidence>
<dbReference type="CDD" id="cd02845">
    <property type="entry name" value="PAZ_piwi_like"/>
    <property type="match status" value="1"/>
</dbReference>
<dbReference type="EMBL" id="UYSL01021412">
    <property type="protein sequence ID" value="VDL78162.1"/>
    <property type="molecule type" value="Genomic_DNA"/>
</dbReference>
<dbReference type="InterPro" id="IPR036397">
    <property type="entry name" value="RNaseH_sf"/>
</dbReference>
<dbReference type="InterPro" id="IPR003165">
    <property type="entry name" value="Piwi"/>
</dbReference>
<dbReference type="CDD" id="cd04658">
    <property type="entry name" value="Piwi_piwi-like_Euk"/>
    <property type="match status" value="1"/>
</dbReference>
<organism evidence="6">
    <name type="scientific">Nippostrongylus brasiliensis</name>
    <name type="common">Rat hookworm</name>
    <dbReference type="NCBI Taxonomy" id="27835"/>
    <lineage>
        <taxon>Eukaryota</taxon>
        <taxon>Metazoa</taxon>
        <taxon>Ecdysozoa</taxon>
        <taxon>Nematoda</taxon>
        <taxon>Chromadorea</taxon>
        <taxon>Rhabditida</taxon>
        <taxon>Rhabditina</taxon>
        <taxon>Rhabditomorpha</taxon>
        <taxon>Strongyloidea</taxon>
        <taxon>Heligmosomidae</taxon>
        <taxon>Nippostrongylus</taxon>
    </lineage>
</organism>